<dbReference type="Gene3D" id="1.20.1250.20">
    <property type="entry name" value="MFS general substrate transporter like domains"/>
    <property type="match status" value="1"/>
</dbReference>
<sequence>MEWDSKQQGYVLSVGFFGFLLTLIIGGKAADTLGAKSPLVVSNIIIGLCTFLSPFAAWWSIYAIIAAQLLRGLTQGFFTPAVYRLMSDWYPRSERGFLSTLVLCGYAFGVVIGGIVTGWLCDVPQLGWPSAFYFWGACTTGTAILLQFILYEIPQKHPTITEAELNYITEGQDNKMAKKRPPTPWKKIFSSSKTYAYFYGFFGYYWAASYYMSVHPTFVGTILHFTMTENGVVSCLPVLMTGISGLIASLMSNWLSKNNYIGVDKLRKTFTSVGAFGFSVCVVGIILAGCDTVINICVLLWLHL</sequence>
<dbReference type="GO" id="GO:0016020">
    <property type="term" value="C:membrane"/>
    <property type="evidence" value="ECO:0007669"/>
    <property type="project" value="UniProtKB-SubCell"/>
</dbReference>
<name>A0A8X6I2V7_TRICU</name>
<evidence type="ECO:0000313" key="7">
    <source>
        <dbReference type="EMBL" id="GFR33230.1"/>
    </source>
</evidence>
<feature type="transmembrane region" description="Helical" evidence="5">
    <location>
        <begin position="276"/>
        <end position="302"/>
    </location>
</feature>
<feature type="transmembrane region" description="Helical" evidence="5">
    <location>
        <begin position="194"/>
        <end position="211"/>
    </location>
</feature>
<dbReference type="SUPFAM" id="SSF103473">
    <property type="entry name" value="MFS general substrate transporter"/>
    <property type="match status" value="1"/>
</dbReference>
<dbReference type="InterPro" id="IPR020846">
    <property type="entry name" value="MFS_dom"/>
</dbReference>
<dbReference type="GO" id="GO:0022857">
    <property type="term" value="F:transmembrane transporter activity"/>
    <property type="evidence" value="ECO:0007669"/>
    <property type="project" value="InterPro"/>
</dbReference>
<dbReference type="AlphaFoldDB" id="A0A8X6I2V7"/>
<evidence type="ECO:0000259" key="6">
    <source>
        <dbReference type="PROSITE" id="PS50850"/>
    </source>
</evidence>
<comment type="caution">
    <text evidence="7">The sequence shown here is derived from an EMBL/GenBank/DDBJ whole genome shotgun (WGS) entry which is preliminary data.</text>
</comment>
<evidence type="ECO:0000256" key="4">
    <source>
        <dbReference type="ARBA" id="ARBA00023136"/>
    </source>
</evidence>
<feature type="transmembrane region" description="Helical" evidence="5">
    <location>
        <begin position="39"/>
        <end position="65"/>
    </location>
</feature>
<feature type="transmembrane region" description="Helical" evidence="5">
    <location>
        <begin position="231"/>
        <end position="255"/>
    </location>
</feature>
<reference evidence="7" key="1">
    <citation type="submission" date="2020-07" db="EMBL/GenBank/DDBJ databases">
        <title>Multicomponent nature underlies the extraordinary mechanical properties of spider dragline silk.</title>
        <authorList>
            <person name="Kono N."/>
            <person name="Nakamura H."/>
            <person name="Mori M."/>
            <person name="Yoshida Y."/>
            <person name="Ohtoshi R."/>
            <person name="Malay A.D."/>
            <person name="Moran D.A.P."/>
            <person name="Tomita M."/>
            <person name="Numata K."/>
            <person name="Arakawa K."/>
        </authorList>
    </citation>
    <scope>NUCLEOTIDE SEQUENCE</scope>
</reference>
<keyword evidence="8" id="KW-1185">Reference proteome</keyword>
<evidence type="ECO:0000256" key="2">
    <source>
        <dbReference type="ARBA" id="ARBA00022692"/>
    </source>
</evidence>
<feature type="transmembrane region" description="Helical" evidence="5">
    <location>
        <begin position="132"/>
        <end position="151"/>
    </location>
</feature>
<dbReference type="Pfam" id="PF07690">
    <property type="entry name" value="MFS_1"/>
    <property type="match status" value="1"/>
</dbReference>
<dbReference type="PROSITE" id="PS50850">
    <property type="entry name" value="MFS"/>
    <property type="match status" value="1"/>
</dbReference>
<organism evidence="7 8">
    <name type="scientific">Trichonephila clavata</name>
    <name type="common">Joro spider</name>
    <name type="synonym">Nephila clavata</name>
    <dbReference type="NCBI Taxonomy" id="2740835"/>
    <lineage>
        <taxon>Eukaryota</taxon>
        <taxon>Metazoa</taxon>
        <taxon>Ecdysozoa</taxon>
        <taxon>Arthropoda</taxon>
        <taxon>Chelicerata</taxon>
        <taxon>Arachnida</taxon>
        <taxon>Araneae</taxon>
        <taxon>Araneomorphae</taxon>
        <taxon>Entelegynae</taxon>
        <taxon>Araneoidea</taxon>
        <taxon>Nephilidae</taxon>
        <taxon>Trichonephila</taxon>
    </lineage>
</organism>
<feature type="transmembrane region" description="Helical" evidence="5">
    <location>
        <begin position="96"/>
        <end position="120"/>
    </location>
</feature>
<dbReference type="InterPro" id="IPR011701">
    <property type="entry name" value="MFS"/>
</dbReference>
<feature type="transmembrane region" description="Helical" evidence="5">
    <location>
        <begin position="9"/>
        <end position="27"/>
    </location>
</feature>
<evidence type="ECO:0000256" key="5">
    <source>
        <dbReference type="SAM" id="Phobius"/>
    </source>
</evidence>
<dbReference type="GO" id="GO:0006820">
    <property type="term" value="P:monoatomic anion transport"/>
    <property type="evidence" value="ECO:0007669"/>
    <property type="project" value="TreeGrafter"/>
</dbReference>
<keyword evidence="3 5" id="KW-1133">Transmembrane helix</keyword>
<dbReference type="OrthoDB" id="2985014at2759"/>
<dbReference type="InterPro" id="IPR036259">
    <property type="entry name" value="MFS_trans_sf"/>
</dbReference>
<accession>A0A8X6I2V7</accession>
<protein>
    <recommendedName>
        <fullName evidence="6">Major facilitator superfamily (MFS) profile domain-containing protein</fullName>
    </recommendedName>
</protein>
<dbReference type="InterPro" id="IPR050382">
    <property type="entry name" value="MFS_Na/Anion_cotransporter"/>
</dbReference>
<keyword evidence="2 5" id="KW-0812">Transmembrane</keyword>
<proteinExistence type="predicted"/>
<dbReference type="Proteomes" id="UP000887116">
    <property type="component" value="Unassembled WGS sequence"/>
</dbReference>
<evidence type="ECO:0000256" key="3">
    <source>
        <dbReference type="ARBA" id="ARBA00022989"/>
    </source>
</evidence>
<dbReference type="PANTHER" id="PTHR11662:SF399">
    <property type="entry name" value="FI19708P1-RELATED"/>
    <property type="match status" value="1"/>
</dbReference>
<gene>
    <name evidence="7" type="primary">Slc17a1</name>
    <name evidence="7" type="ORF">TNCT_95551</name>
</gene>
<dbReference type="EMBL" id="BMAO01019836">
    <property type="protein sequence ID" value="GFR33230.1"/>
    <property type="molecule type" value="Genomic_DNA"/>
</dbReference>
<evidence type="ECO:0000256" key="1">
    <source>
        <dbReference type="ARBA" id="ARBA00004141"/>
    </source>
</evidence>
<comment type="subcellular location">
    <subcellularLocation>
        <location evidence="1">Membrane</location>
        <topology evidence="1">Multi-pass membrane protein</topology>
    </subcellularLocation>
</comment>
<dbReference type="PANTHER" id="PTHR11662">
    <property type="entry name" value="SOLUTE CARRIER FAMILY 17"/>
    <property type="match status" value="1"/>
</dbReference>
<evidence type="ECO:0000313" key="8">
    <source>
        <dbReference type="Proteomes" id="UP000887116"/>
    </source>
</evidence>
<keyword evidence="4 5" id="KW-0472">Membrane</keyword>
<feature type="domain" description="Major facilitator superfamily (MFS) profile" evidence="6">
    <location>
        <begin position="1"/>
        <end position="304"/>
    </location>
</feature>